<evidence type="ECO:0000313" key="1">
    <source>
        <dbReference type="EMBL" id="MFD1628894.1"/>
    </source>
</evidence>
<organism evidence="1 2">
    <name type="scientific">Pseudopedobacter beijingensis</name>
    <dbReference type="NCBI Taxonomy" id="1207056"/>
    <lineage>
        <taxon>Bacteria</taxon>
        <taxon>Pseudomonadati</taxon>
        <taxon>Bacteroidota</taxon>
        <taxon>Sphingobacteriia</taxon>
        <taxon>Sphingobacteriales</taxon>
        <taxon>Sphingobacteriaceae</taxon>
        <taxon>Pseudopedobacter</taxon>
    </lineage>
</organism>
<accession>A0ABW4IA89</accession>
<proteinExistence type="predicted"/>
<dbReference type="EMBL" id="JBHUDG010000003">
    <property type="protein sequence ID" value="MFD1628894.1"/>
    <property type="molecule type" value="Genomic_DNA"/>
</dbReference>
<dbReference type="RefSeq" id="WP_379661278.1">
    <property type="nucleotide sequence ID" value="NZ_JBHUDG010000003.1"/>
</dbReference>
<keyword evidence="2" id="KW-1185">Reference proteome</keyword>
<sequence length="255" mass="28832">MSYTFKKVSYLLLVSVTILLTGCKSTTQKMKEFADSYNRYASSISNDMIKGTKAEITSANSMKIWIYTFIKSDDKTQQDLFKQMYGPLTKSMFNDNPKLTELINNDVTITFAICGSDNESFAEFEINKTKLNELRAQKTDRKDNLKESQTPSHGIMADALKIINEGLPIEDKTTGTKILKIDITPDNELAYTVEAPDDYTILLASNESREILRDEILRSSTIKATLKAIQQYGIKTVKYIYVDKEGKTMGEITTN</sequence>
<comment type="caution">
    <text evidence="1">The sequence shown here is derived from an EMBL/GenBank/DDBJ whole genome shotgun (WGS) entry which is preliminary data.</text>
</comment>
<dbReference type="PROSITE" id="PS51257">
    <property type="entry name" value="PROKAR_LIPOPROTEIN"/>
    <property type="match status" value="1"/>
</dbReference>
<protein>
    <recommendedName>
        <fullName evidence="3">Lipoprotein</fullName>
    </recommendedName>
</protein>
<evidence type="ECO:0000313" key="2">
    <source>
        <dbReference type="Proteomes" id="UP001597118"/>
    </source>
</evidence>
<gene>
    <name evidence="1" type="ORF">ACFSAH_03340</name>
</gene>
<reference evidence="2" key="1">
    <citation type="journal article" date="2019" name="Int. J. Syst. Evol. Microbiol.">
        <title>The Global Catalogue of Microorganisms (GCM) 10K type strain sequencing project: providing services to taxonomists for standard genome sequencing and annotation.</title>
        <authorList>
            <consortium name="The Broad Institute Genomics Platform"/>
            <consortium name="The Broad Institute Genome Sequencing Center for Infectious Disease"/>
            <person name="Wu L."/>
            <person name="Ma J."/>
        </authorList>
    </citation>
    <scope>NUCLEOTIDE SEQUENCE [LARGE SCALE GENOMIC DNA]</scope>
    <source>
        <strain evidence="2">CCUG 53762</strain>
    </source>
</reference>
<evidence type="ECO:0008006" key="3">
    <source>
        <dbReference type="Google" id="ProtNLM"/>
    </source>
</evidence>
<dbReference type="Proteomes" id="UP001597118">
    <property type="component" value="Unassembled WGS sequence"/>
</dbReference>
<name>A0ABW4IA89_9SPHI</name>